<dbReference type="AlphaFoldDB" id="A0A1S9RZU8"/>
<evidence type="ECO:0000313" key="1">
    <source>
        <dbReference type="EMBL" id="OOQ91057.1"/>
    </source>
</evidence>
<sequence length="81" mass="9156">MGVLDKVIRHKYGSFSFDNPWGTGEELGIGLGLFLDTWKGRLTLSAAYNDAWHEKEEVLDDLNWCNEIEFQGLGIGDMTSF</sequence>
<evidence type="ECO:0000313" key="2">
    <source>
        <dbReference type="Proteomes" id="UP000190744"/>
    </source>
</evidence>
<reference evidence="2" key="1">
    <citation type="submission" date="2015-09" db="EMBL/GenBank/DDBJ databases">
        <authorList>
            <person name="Fill T.P."/>
            <person name="Baretta J.F."/>
            <person name="de Almeida L.G."/>
            <person name="Rocha M."/>
            <person name="de Souza D.H."/>
            <person name="Malavazi I."/>
            <person name="Cerdeira L.T."/>
            <person name="Hong H."/>
            <person name="Samborskyy M."/>
            <person name="de Vasconcelos A.T."/>
            <person name="Leadlay P."/>
            <person name="Rodrigues-Filho E."/>
        </authorList>
    </citation>
    <scope>NUCLEOTIDE SEQUENCE [LARGE SCALE GENOMIC DNA]</scope>
    <source>
        <strain evidence="2">LaBioMMi 136</strain>
    </source>
</reference>
<gene>
    <name evidence="1" type="ORF">PEBR_02311</name>
</gene>
<protein>
    <submittedName>
        <fullName evidence="1">Uncharacterized protein</fullName>
    </submittedName>
</protein>
<name>A0A1S9RZU8_PENBI</name>
<comment type="caution">
    <text evidence="1">The sequence shown here is derived from an EMBL/GenBank/DDBJ whole genome shotgun (WGS) entry which is preliminary data.</text>
</comment>
<dbReference type="PANTHER" id="PTHR42034">
    <property type="entry name" value="CHROMOSOME 7, WHOLE GENOME SHOTGUN SEQUENCE-RELATED"/>
    <property type="match status" value="1"/>
</dbReference>
<dbReference type="EMBL" id="LJBN01000024">
    <property type="protein sequence ID" value="OOQ91057.1"/>
    <property type="molecule type" value="Genomic_DNA"/>
</dbReference>
<organism evidence="1 2">
    <name type="scientific">Penicillium brasilianum</name>
    <dbReference type="NCBI Taxonomy" id="104259"/>
    <lineage>
        <taxon>Eukaryota</taxon>
        <taxon>Fungi</taxon>
        <taxon>Dikarya</taxon>
        <taxon>Ascomycota</taxon>
        <taxon>Pezizomycotina</taxon>
        <taxon>Eurotiomycetes</taxon>
        <taxon>Eurotiomycetidae</taxon>
        <taxon>Eurotiales</taxon>
        <taxon>Aspergillaceae</taxon>
        <taxon>Penicillium</taxon>
    </lineage>
</organism>
<dbReference type="PANTHER" id="PTHR42034:SF1">
    <property type="entry name" value="CONDENSATION DOMAIN-CONTAINING PROTEIN"/>
    <property type="match status" value="1"/>
</dbReference>
<dbReference type="Proteomes" id="UP000190744">
    <property type="component" value="Unassembled WGS sequence"/>
</dbReference>
<proteinExistence type="predicted"/>
<dbReference type="Gene3D" id="3.30.559.30">
    <property type="entry name" value="Nonribosomal peptide synthetase, condensation domain"/>
    <property type="match status" value="1"/>
</dbReference>
<accession>A0A1S9RZU8</accession>